<evidence type="ECO:0000256" key="1">
    <source>
        <dbReference type="SAM" id="MobiDB-lite"/>
    </source>
</evidence>
<organism evidence="3 4">
    <name type="scientific">Texcoconibacillus texcoconensis</name>
    <dbReference type="NCBI Taxonomy" id="1095777"/>
    <lineage>
        <taxon>Bacteria</taxon>
        <taxon>Bacillati</taxon>
        <taxon>Bacillota</taxon>
        <taxon>Bacilli</taxon>
        <taxon>Bacillales</taxon>
        <taxon>Bacillaceae</taxon>
        <taxon>Texcoconibacillus</taxon>
    </lineage>
</organism>
<dbReference type="GO" id="GO:0030435">
    <property type="term" value="P:sporulation resulting in formation of a cellular spore"/>
    <property type="evidence" value="ECO:0007669"/>
    <property type="project" value="InterPro"/>
</dbReference>
<dbReference type="AlphaFoldDB" id="A0A840QR43"/>
<keyword evidence="3" id="KW-0167">Capsid protein</keyword>
<gene>
    <name evidence="3" type="ORF">HNQ41_001981</name>
</gene>
<feature type="domain" description="Spore coat protein X/V" evidence="2">
    <location>
        <begin position="32"/>
        <end position="87"/>
    </location>
</feature>
<name>A0A840QR43_9BACI</name>
<keyword evidence="4" id="KW-1185">Reference proteome</keyword>
<feature type="region of interest" description="Disordered" evidence="1">
    <location>
        <begin position="1"/>
        <end position="22"/>
    </location>
</feature>
<dbReference type="GO" id="GO:0031160">
    <property type="term" value="C:spore wall"/>
    <property type="evidence" value="ECO:0007669"/>
    <property type="project" value="InterPro"/>
</dbReference>
<evidence type="ECO:0000259" key="2">
    <source>
        <dbReference type="Pfam" id="PF07552"/>
    </source>
</evidence>
<evidence type="ECO:0000313" key="4">
    <source>
        <dbReference type="Proteomes" id="UP000551878"/>
    </source>
</evidence>
<dbReference type="EMBL" id="JACHHB010000008">
    <property type="protein sequence ID" value="MBB5173791.1"/>
    <property type="molecule type" value="Genomic_DNA"/>
</dbReference>
<protein>
    <submittedName>
        <fullName evidence="3">Spore coat protein X</fullName>
    </submittedName>
</protein>
<dbReference type="Pfam" id="PF07552">
    <property type="entry name" value="Coat_X"/>
    <property type="match status" value="2"/>
</dbReference>
<proteinExistence type="predicted"/>
<evidence type="ECO:0000313" key="3">
    <source>
        <dbReference type="EMBL" id="MBB5173791.1"/>
    </source>
</evidence>
<dbReference type="Proteomes" id="UP000551878">
    <property type="component" value="Unassembled WGS sequence"/>
</dbReference>
<feature type="domain" description="Spore coat protein X/V" evidence="2">
    <location>
        <begin position="94"/>
        <end position="151"/>
    </location>
</feature>
<sequence length="152" mass="16987">MNQEMYYSPKDKKKRWSALDPDACHPTKRVEDTQEANQQNKTMQLSEEYIYIKDSCDVAINSTDTKAALSLQASLQAAIAVIISIAVADSNEAEEVTQELLQTSKIKQKTFQKTVVENSRKVDVTTTDTQVAANIQILLQLLVALVVELEIL</sequence>
<accession>A0A840QR43</accession>
<comment type="caution">
    <text evidence="3">The sequence shown here is derived from an EMBL/GenBank/DDBJ whole genome shotgun (WGS) entry which is preliminary data.</text>
</comment>
<keyword evidence="3" id="KW-0946">Virion</keyword>
<reference evidence="3 4" key="1">
    <citation type="submission" date="2020-08" db="EMBL/GenBank/DDBJ databases">
        <title>Genomic Encyclopedia of Type Strains, Phase IV (KMG-IV): sequencing the most valuable type-strain genomes for metagenomic binning, comparative biology and taxonomic classification.</title>
        <authorList>
            <person name="Goeker M."/>
        </authorList>
    </citation>
    <scope>NUCLEOTIDE SEQUENCE [LARGE SCALE GENOMIC DNA]</scope>
    <source>
        <strain evidence="3 4">DSM 24696</strain>
    </source>
</reference>
<dbReference type="InterPro" id="IPR011428">
    <property type="entry name" value="Spore_coat_X/V"/>
</dbReference>